<organism evidence="1">
    <name type="scientific">bioreactor metagenome</name>
    <dbReference type="NCBI Taxonomy" id="1076179"/>
    <lineage>
        <taxon>unclassified sequences</taxon>
        <taxon>metagenomes</taxon>
        <taxon>ecological metagenomes</taxon>
    </lineage>
</organism>
<name>A0A644ZJ55_9ZZZZ</name>
<accession>A0A644ZJ55</accession>
<comment type="caution">
    <text evidence="1">The sequence shown here is derived from an EMBL/GenBank/DDBJ whole genome shotgun (WGS) entry which is preliminary data.</text>
</comment>
<protein>
    <recommendedName>
        <fullName evidence="2">6-bladed beta-propeller</fullName>
    </recommendedName>
</protein>
<gene>
    <name evidence="1" type="ORF">SDC9_87564</name>
</gene>
<sequence length="389" mass="46006">MKTKYLSLYSLLFFISCSQNNDIKNLYTNESTSIINIQEDLKQISHLDSVFNDVTFLPLETKEECLISRISTLKISDSLIFINDNRRRLLIFGKDGKFKIQIGQSGEGPGEFLDLKDFIINKDNIEILDFKKIETYNFEGKHLSTKRFDLSDPKKYCNPDHFNYSPLGGYYLWGGTFGIKEFGAEYDRYMMYHVNNDFKIQKGYFLIEHGAGSSHNRFTKYNDNIIIDPHFGDYNIYQIDNKGIVSSRYFFNFGKNAYRKKIPIPKKNQRETYEDLSNYVLSFNDFFETDKWLHLTFQYQNTVFSALYNKEKEKCFLLSAANKNLKPDEIRYWGAYTITKDQLVMPIEANWLKIEFDRLSPQYMKKINLNQYKDIKESDNPVLVFYKLK</sequence>
<dbReference type="PROSITE" id="PS51257">
    <property type="entry name" value="PROKAR_LIPOPROTEIN"/>
    <property type="match status" value="1"/>
</dbReference>
<dbReference type="AlphaFoldDB" id="A0A644ZJ55"/>
<evidence type="ECO:0008006" key="2">
    <source>
        <dbReference type="Google" id="ProtNLM"/>
    </source>
</evidence>
<dbReference type="EMBL" id="VSSQ01009177">
    <property type="protein sequence ID" value="MPM40915.1"/>
    <property type="molecule type" value="Genomic_DNA"/>
</dbReference>
<evidence type="ECO:0000313" key="1">
    <source>
        <dbReference type="EMBL" id="MPM40915.1"/>
    </source>
</evidence>
<reference evidence="1" key="1">
    <citation type="submission" date="2019-08" db="EMBL/GenBank/DDBJ databases">
        <authorList>
            <person name="Kucharzyk K."/>
            <person name="Murdoch R.W."/>
            <person name="Higgins S."/>
            <person name="Loffler F."/>
        </authorList>
    </citation>
    <scope>NUCLEOTIDE SEQUENCE</scope>
</reference>
<proteinExistence type="predicted"/>
<dbReference type="Pfam" id="PF17170">
    <property type="entry name" value="DUF5128"/>
    <property type="match status" value="1"/>
</dbReference>